<proteinExistence type="predicted"/>
<keyword evidence="5" id="KW-0808">Transferase</keyword>
<feature type="transmembrane region" description="Helical" evidence="11">
    <location>
        <begin position="12"/>
        <end position="32"/>
    </location>
</feature>
<dbReference type="SUPFAM" id="SSF158472">
    <property type="entry name" value="HAMP domain-like"/>
    <property type="match status" value="1"/>
</dbReference>
<dbReference type="EC" id="2.7.13.3" evidence="3"/>
<keyword evidence="9" id="KW-0902">Two-component regulatory system</keyword>
<dbReference type="PRINTS" id="PR00344">
    <property type="entry name" value="BCTRLSENSOR"/>
</dbReference>
<evidence type="ECO:0000256" key="2">
    <source>
        <dbReference type="ARBA" id="ARBA00004370"/>
    </source>
</evidence>
<dbReference type="InterPro" id="IPR050428">
    <property type="entry name" value="TCS_sensor_his_kinase"/>
</dbReference>
<evidence type="ECO:0000256" key="3">
    <source>
        <dbReference type="ARBA" id="ARBA00012438"/>
    </source>
</evidence>
<dbReference type="FunFam" id="1.10.287.130:FF:000001">
    <property type="entry name" value="Two-component sensor histidine kinase"/>
    <property type="match status" value="1"/>
</dbReference>
<protein>
    <recommendedName>
        <fullName evidence="3">histidine kinase</fullName>
        <ecNumber evidence="3">2.7.13.3</ecNumber>
    </recommendedName>
</protein>
<sequence length="448" mass="48993">MRFISIKARVTIYFTLMMLLVVCLVMGTILIAGRGVMSDSAEGTLLDVVHDEIDDVEYDGGYLELDDLDFYRHNVYVQVYDAAGALLAGAGTNEFEGSSEFRNGEIRQVEIEGGPFLVYDLFVPDDHGGVWLRGITSADNDFSASRVITILALILLPVLVLITAVVGWLIARRAFLPVRQITDTVDAISDGDDLSARIGLRRGRDEIHKLAATFDRMFDRLEQSFNSEKRFASDASHELRTPTAVILAECEYAKQNAKSAEDYAESIEVIERQAKRMSELITKLLSITRMDQGTHQAAFERANFSELAEIVTDETALASGKAVEVKKDIEGGIYANIDVGLMTRLVQNLVENAIKYTPEGGHVAVTLRRDGGELALSVADDGIGIAKKDLPHIYDRFWQADASRGADRGSGLGLSMVKQIAEAHGGSISVKSAPGKGSTFTYRMEAGN</sequence>
<comment type="subcellular location">
    <subcellularLocation>
        <location evidence="2">Membrane</location>
    </subcellularLocation>
</comment>
<dbReference type="Gene3D" id="6.10.340.10">
    <property type="match status" value="1"/>
</dbReference>
<dbReference type="InterPro" id="IPR003594">
    <property type="entry name" value="HATPase_dom"/>
</dbReference>
<gene>
    <name evidence="14" type="ORF">IAB77_08350</name>
</gene>
<evidence type="ECO:0000256" key="11">
    <source>
        <dbReference type="SAM" id="Phobius"/>
    </source>
</evidence>
<dbReference type="SMART" id="SM00304">
    <property type="entry name" value="HAMP"/>
    <property type="match status" value="1"/>
</dbReference>
<dbReference type="InterPro" id="IPR003661">
    <property type="entry name" value="HisK_dim/P_dom"/>
</dbReference>
<dbReference type="Pfam" id="PF02518">
    <property type="entry name" value="HATPase_c"/>
    <property type="match status" value="1"/>
</dbReference>
<feature type="domain" description="Histidine kinase" evidence="12">
    <location>
        <begin position="234"/>
        <end position="448"/>
    </location>
</feature>
<organism evidence="14 15">
    <name type="scientific">Candidatus Scatomorpha intestinavium</name>
    <dbReference type="NCBI Taxonomy" id="2840922"/>
    <lineage>
        <taxon>Bacteria</taxon>
        <taxon>Bacillati</taxon>
        <taxon>Bacillota</taxon>
        <taxon>Clostridia</taxon>
        <taxon>Eubacteriales</taxon>
        <taxon>Candidatus Scatomorpha</taxon>
    </lineage>
</organism>
<dbReference type="GO" id="GO:0000155">
    <property type="term" value="F:phosphorelay sensor kinase activity"/>
    <property type="evidence" value="ECO:0007669"/>
    <property type="project" value="InterPro"/>
</dbReference>
<dbReference type="Proteomes" id="UP000824262">
    <property type="component" value="Unassembled WGS sequence"/>
</dbReference>
<comment type="caution">
    <text evidence="14">The sequence shown here is derived from an EMBL/GenBank/DDBJ whole genome shotgun (WGS) entry which is preliminary data.</text>
</comment>
<keyword evidence="6 11" id="KW-0812">Transmembrane</keyword>
<dbReference type="Gene3D" id="1.10.287.130">
    <property type="match status" value="1"/>
</dbReference>
<dbReference type="PROSITE" id="PS50109">
    <property type="entry name" value="HIS_KIN"/>
    <property type="match status" value="1"/>
</dbReference>
<dbReference type="AlphaFoldDB" id="A0A9D1CT32"/>
<dbReference type="PANTHER" id="PTHR45436">
    <property type="entry name" value="SENSOR HISTIDINE KINASE YKOH"/>
    <property type="match status" value="1"/>
</dbReference>
<dbReference type="PROSITE" id="PS50885">
    <property type="entry name" value="HAMP"/>
    <property type="match status" value="1"/>
</dbReference>
<dbReference type="GO" id="GO:0005886">
    <property type="term" value="C:plasma membrane"/>
    <property type="evidence" value="ECO:0007669"/>
    <property type="project" value="TreeGrafter"/>
</dbReference>
<evidence type="ECO:0000259" key="12">
    <source>
        <dbReference type="PROSITE" id="PS50109"/>
    </source>
</evidence>
<evidence type="ECO:0000313" key="15">
    <source>
        <dbReference type="Proteomes" id="UP000824262"/>
    </source>
</evidence>
<keyword evidence="4" id="KW-0597">Phosphoprotein</keyword>
<evidence type="ECO:0000256" key="1">
    <source>
        <dbReference type="ARBA" id="ARBA00000085"/>
    </source>
</evidence>
<evidence type="ECO:0000256" key="7">
    <source>
        <dbReference type="ARBA" id="ARBA00022777"/>
    </source>
</evidence>
<dbReference type="FunFam" id="3.30.565.10:FF:000006">
    <property type="entry name" value="Sensor histidine kinase WalK"/>
    <property type="match status" value="1"/>
</dbReference>
<evidence type="ECO:0000256" key="4">
    <source>
        <dbReference type="ARBA" id="ARBA00022553"/>
    </source>
</evidence>
<dbReference type="EMBL" id="DVGA01000090">
    <property type="protein sequence ID" value="HIQ79251.1"/>
    <property type="molecule type" value="Genomic_DNA"/>
</dbReference>
<accession>A0A9D1CT32</accession>
<reference evidence="14" key="1">
    <citation type="submission" date="2020-10" db="EMBL/GenBank/DDBJ databases">
        <authorList>
            <person name="Gilroy R."/>
        </authorList>
    </citation>
    <scope>NUCLEOTIDE SEQUENCE</scope>
    <source>
        <strain evidence="14">ChiBcolR7-354</strain>
    </source>
</reference>
<dbReference type="CDD" id="cd00075">
    <property type="entry name" value="HATPase"/>
    <property type="match status" value="1"/>
</dbReference>
<keyword evidence="10 11" id="KW-0472">Membrane</keyword>
<dbReference type="CDD" id="cd06225">
    <property type="entry name" value="HAMP"/>
    <property type="match status" value="1"/>
</dbReference>
<evidence type="ECO:0000256" key="5">
    <source>
        <dbReference type="ARBA" id="ARBA00022679"/>
    </source>
</evidence>
<comment type="catalytic activity">
    <reaction evidence="1">
        <text>ATP + protein L-histidine = ADP + protein N-phospho-L-histidine.</text>
        <dbReference type="EC" id="2.7.13.3"/>
    </reaction>
</comment>
<keyword evidence="8 11" id="KW-1133">Transmembrane helix</keyword>
<dbReference type="Pfam" id="PF00672">
    <property type="entry name" value="HAMP"/>
    <property type="match status" value="1"/>
</dbReference>
<dbReference type="SMART" id="SM00387">
    <property type="entry name" value="HATPase_c"/>
    <property type="match status" value="1"/>
</dbReference>
<evidence type="ECO:0000313" key="14">
    <source>
        <dbReference type="EMBL" id="HIQ79251.1"/>
    </source>
</evidence>
<keyword evidence="7 14" id="KW-0418">Kinase</keyword>
<dbReference type="Gene3D" id="3.30.565.10">
    <property type="entry name" value="Histidine kinase-like ATPase, C-terminal domain"/>
    <property type="match status" value="1"/>
</dbReference>
<evidence type="ECO:0000259" key="13">
    <source>
        <dbReference type="PROSITE" id="PS50885"/>
    </source>
</evidence>
<evidence type="ECO:0000256" key="9">
    <source>
        <dbReference type="ARBA" id="ARBA00023012"/>
    </source>
</evidence>
<dbReference type="Pfam" id="PF00512">
    <property type="entry name" value="HisKA"/>
    <property type="match status" value="1"/>
</dbReference>
<feature type="transmembrane region" description="Helical" evidence="11">
    <location>
        <begin position="147"/>
        <end position="171"/>
    </location>
</feature>
<dbReference type="InterPro" id="IPR036097">
    <property type="entry name" value="HisK_dim/P_sf"/>
</dbReference>
<evidence type="ECO:0000256" key="10">
    <source>
        <dbReference type="ARBA" id="ARBA00023136"/>
    </source>
</evidence>
<dbReference type="SUPFAM" id="SSF47384">
    <property type="entry name" value="Homodimeric domain of signal transducing histidine kinase"/>
    <property type="match status" value="1"/>
</dbReference>
<dbReference type="SUPFAM" id="SSF55874">
    <property type="entry name" value="ATPase domain of HSP90 chaperone/DNA topoisomerase II/histidine kinase"/>
    <property type="match status" value="1"/>
</dbReference>
<feature type="domain" description="HAMP" evidence="13">
    <location>
        <begin position="172"/>
        <end position="226"/>
    </location>
</feature>
<dbReference type="CDD" id="cd00082">
    <property type="entry name" value="HisKA"/>
    <property type="match status" value="1"/>
</dbReference>
<dbReference type="PANTHER" id="PTHR45436:SF5">
    <property type="entry name" value="SENSOR HISTIDINE KINASE TRCS"/>
    <property type="match status" value="1"/>
</dbReference>
<dbReference type="InterPro" id="IPR003660">
    <property type="entry name" value="HAMP_dom"/>
</dbReference>
<dbReference type="InterPro" id="IPR005467">
    <property type="entry name" value="His_kinase_dom"/>
</dbReference>
<dbReference type="InterPro" id="IPR036890">
    <property type="entry name" value="HATPase_C_sf"/>
</dbReference>
<dbReference type="SMART" id="SM00388">
    <property type="entry name" value="HisKA"/>
    <property type="match status" value="1"/>
</dbReference>
<dbReference type="InterPro" id="IPR004358">
    <property type="entry name" value="Sig_transdc_His_kin-like_C"/>
</dbReference>
<reference evidence="14" key="2">
    <citation type="journal article" date="2021" name="PeerJ">
        <title>Extensive microbial diversity within the chicken gut microbiome revealed by metagenomics and culture.</title>
        <authorList>
            <person name="Gilroy R."/>
            <person name="Ravi A."/>
            <person name="Getino M."/>
            <person name="Pursley I."/>
            <person name="Horton D.L."/>
            <person name="Alikhan N.F."/>
            <person name="Baker D."/>
            <person name="Gharbi K."/>
            <person name="Hall N."/>
            <person name="Watson M."/>
            <person name="Adriaenssens E.M."/>
            <person name="Foster-Nyarko E."/>
            <person name="Jarju S."/>
            <person name="Secka A."/>
            <person name="Antonio M."/>
            <person name="Oren A."/>
            <person name="Chaudhuri R.R."/>
            <person name="La Ragione R."/>
            <person name="Hildebrand F."/>
            <person name="Pallen M.J."/>
        </authorList>
    </citation>
    <scope>NUCLEOTIDE SEQUENCE</scope>
    <source>
        <strain evidence="14">ChiBcolR7-354</strain>
    </source>
</reference>
<name>A0A9D1CT32_9FIRM</name>
<evidence type="ECO:0000256" key="8">
    <source>
        <dbReference type="ARBA" id="ARBA00022989"/>
    </source>
</evidence>
<evidence type="ECO:0000256" key="6">
    <source>
        <dbReference type="ARBA" id="ARBA00022692"/>
    </source>
</evidence>